<dbReference type="EMBL" id="FXAO01000002">
    <property type="protein sequence ID" value="SMG18933.1"/>
    <property type="molecule type" value="Genomic_DNA"/>
</dbReference>
<dbReference type="Proteomes" id="UP000193420">
    <property type="component" value="Unassembled WGS sequence"/>
</dbReference>
<proteinExistence type="predicted"/>
<reference evidence="2" key="1">
    <citation type="submission" date="2017-04" db="EMBL/GenBank/DDBJ databases">
        <authorList>
            <person name="Varghese N."/>
            <person name="Submissions S."/>
        </authorList>
    </citation>
    <scope>NUCLEOTIDE SEQUENCE [LARGE SCALE GENOMIC DNA]</scope>
    <source>
        <strain evidence="2">DSM 19835</strain>
    </source>
</reference>
<evidence type="ECO:0000313" key="1">
    <source>
        <dbReference type="EMBL" id="SMG18933.1"/>
    </source>
</evidence>
<protein>
    <submittedName>
        <fullName evidence="1">Uncharacterized protein</fullName>
    </submittedName>
</protein>
<evidence type="ECO:0000313" key="2">
    <source>
        <dbReference type="Proteomes" id="UP000193420"/>
    </source>
</evidence>
<organism evidence="1 2">
    <name type="scientific">Arenibacter troitsensis</name>
    <dbReference type="NCBI Taxonomy" id="188872"/>
    <lineage>
        <taxon>Bacteria</taxon>
        <taxon>Pseudomonadati</taxon>
        <taxon>Bacteroidota</taxon>
        <taxon>Flavobacteriia</taxon>
        <taxon>Flavobacteriales</taxon>
        <taxon>Flavobacteriaceae</taxon>
        <taxon>Arenibacter</taxon>
    </lineage>
</organism>
<accession>A0A1X7IV28</accession>
<keyword evidence="2" id="KW-1185">Reference proteome</keyword>
<name>A0A1X7IV28_9FLAO</name>
<sequence>MVTTNSRFEFSISDHKYRNAIGLTTQLAKTQSKISTKKIKI</sequence>
<dbReference type="AlphaFoldDB" id="A0A1X7IV28"/>
<gene>
    <name evidence="1" type="ORF">SAMN03080602_01149</name>
</gene>